<dbReference type="SUPFAM" id="SSF53448">
    <property type="entry name" value="Nucleotide-diphospho-sugar transferases"/>
    <property type="match status" value="1"/>
</dbReference>
<proteinExistence type="predicted"/>
<evidence type="ECO:0000313" key="3">
    <source>
        <dbReference type="Proteomes" id="UP000176609"/>
    </source>
</evidence>
<dbReference type="Pfam" id="PF00483">
    <property type="entry name" value="NTP_transferase"/>
    <property type="match status" value="1"/>
</dbReference>
<dbReference type="PANTHER" id="PTHR47183:SF3">
    <property type="entry name" value="TRANSFERASE"/>
    <property type="match status" value="1"/>
</dbReference>
<organism evidence="2 3">
    <name type="scientific">Candidatus Gottesmanbacteria bacterium RIFCSPLOWO2_01_FULL_39_12b</name>
    <dbReference type="NCBI Taxonomy" id="1798388"/>
    <lineage>
        <taxon>Bacteria</taxon>
        <taxon>Candidatus Gottesmaniibacteriota</taxon>
    </lineage>
</organism>
<dbReference type="GO" id="GO:0047343">
    <property type="term" value="F:glucose-1-phosphate cytidylyltransferase activity"/>
    <property type="evidence" value="ECO:0007669"/>
    <property type="project" value="InterPro"/>
</dbReference>
<comment type="caution">
    <text evidence="2">The sequence shown here is derived from an EMBL/GenBank/DDBJ whole genome shotgun (WGS) entry which is preliminary data.</text>
</comment>
<dbReference type="Gene3D" id="3.90.550.10">
    <property type="entry name" value="Spore Coat Polysaccharide Biosynthesis Protein SpsA, Chain A"/>
    <property type="match status" value="1"/>
</dbReference>
<protein>
    <recommendedName>
        <fullName evidence="1">Nucleotidyl transferase domain-containing protein</fullName>
    </recommendedName>
</protein>
<sequence length="259" mass="30301">MKTIILCGGIGTRLKEETEFKPKPMVYIGDQPIVWHIMKIYASYGYNEFILALGYKANYIKDFFLNQKAFTSDFTLNTINHKAKYYLNDFEKRDNFKITFVDTGLETLPGERILRCQKYLPETDKSFMVTYGDGVANVNIGELVKFHYQQKTIGTITGIHPKFKFGAVKTNNDNLVTQFSEKPVLKDWVNGGFMMFDKRYFDYQKPGELEHAALKRLANINQLSLYKHEGFWFAVDTNKEYEELNNIWKKGNAPWKIWK</sequence>
<name>A0A1F6APU6_9BACT</name>
<dbReference type="PANTHER" id="PTHR47183">
    <property type="entry name" value="GLUCOSE-1-PHOSPHATE CYTIDYLYLTRANSFERASE-RELATED"/>
    <property type="match status" value="1"/>
</dbReference>
<dbReference type="AlphaFoldDB" id="A0A1F6APU6"/>
<feature type="domain" description="Nucleotidyl transferase" evidence="1">
    <location>
        <begin position="2"/>
        <end position="207"/>
    </location>
</feature>
<dbReference type="InterPro" id="IPR013446">
    <property type="entry name" value="G1P_cyt_trans-like"/>
</dbReference>
<dbReference type="Proteomes" id="UP000176609">
    <property type="component" value="Unassembled WGS sequence"/>
</dbReference>
<gene>
    <name evidence="2" type="ORF">A2960_00930</name>
</gene>
<dbReference type="InterPro" id="IPR029044">
    <property type="entry name" value="Nucleotide-diphossugar_trans"/>
</dbReference>
<evidence type="ECO:0000313" key="2">
    <source>
        <dbReference type="EMBL" id="OGG26720.1"/>
    </source>
</evidence>
<evidence type="ECO:0000259" key="1">
    <source>
        <dbReference type="Pfam" id="PF00483"/>
    </source>
</evidence>
<dbReference type="EMBL" id="MFJR01000007">
    <property type="protein sequence ID" value="OGG26720.1"/>
    <property type="molecule type" value="Genomic_DNA"/>
</dbReference>
<reference evidence="2 3" key="1">
    <citation type="journal article" date="2016" name="Nat. Commun.">
        <title>Thousands of microbial genomes shed light on interconnected biogeochemical processes in an aquifer system.</title>
        <authorList>
            <person name="Anantharaman K."/>
            <person name="Brown C.T."/>
            <person name="Hug L.A."/>
            <person name="Sharon I."/>
            <person name="Castelle C.J."/>
            <person name="Probst A.J."/>
            <person name="Thomas B.C."/>
            <person name="Singh A."/>
            <person name="Wilkins M.J."/>
            <person name="Karaoz U."/>
            <person name="Brodie E.L."/>
            <person name="Williams K.H."/>
            <person name="Hubbard S.S."/>
            <person name="Banfield J.F."/>
        </authorList>
    </citation>
    <scope>NUCLEOTIDE SEQUENCE [LARGE SCALE GENOMIC DNA]</scope>
</reference>
<accession>A0A1F6APU6</accession>
<dbReference type="InterPro" id="IPR005835">
    <property type="entry name" value="NTP_transferase_dom"/>
</dbReference>